<evidence type="ECO:0000313" key="9">
    <source>
        <dbReference type="EMBL" id="MCC2191104.1"/>
    </source>
</evidence>
<gene>
    <name evidence="9" type="ORF">LKD71_15105</name>
</gene>
<keyword evidence="5 7" id="KW-1133">Transmembrane helix</keyword>
<keyword evidence="4 7" id="KW-0812">Transmembrane</keyword>
<keyword evidence="2 7" id="KW-0813">Transport</keyword>
<dbReference type="CDD" id="cd06261">
    <property type="entry name" value="TM_PBP2"/>
    <property type="match status" value="1"/>
</dbReference>
<comment type="subcellular location">
    <subcellularLocation>
        <location evidence="1 7">Cell membrane</location>
        <topology evidence="1 7">Multi-pass membrane protein</topology>
    </subcellularLocation>
</comment>
<feature type="transmembrane region" description="Helical" evidence="7">
    <location>
        <begin position="161"/>
        <end position="182"/>
    </location>
</feature>
<dbReference type="PANTHER" id="PTHR43227">
    <property type="entry name" value="BLL4140 PROTEIN"/>
    <property type="match status" value="1"/>
</dbReference>
<name>A0AAE3DV74_9FIRM</name>
<dbReference type="AlphaFoldDB" id="A0AAE3DV74"/>
<feature type="transmembrane region" description="Helical" evidence="7">
    <location>
        <begin position="208"/>
        <end position="228"/>
    </location>
</feature>
<reference evidence="9 10" key="1">
    <citation type="submission" date="2021-10" db="EMBL/GenBank/DDBJ databases">
        <title>Anaerobic single-cell dispensing facilitates the cultivation of human gut bacteria.</title>
        <authorList>
            <person name="Afrizal A."/>
        </authorList>
    </citation>
    <scope>NUCLEOTIDE SEQUENCE [LARGE SCALE GENOMIC DNA]</scope>
    <source>
        <strain evidence="9 10">CLA-AA-H277</strain>
    </source>
</reference>
<feature type="transmembrane region" description="Helical" evidence="7">
    <location>
        <begin position="104"/>
        <end position="125"/>
    </location>
</feature>
<evidence type="ECO:0000256" key="4">
    <source>
        <dbReference type="ARBA" id="ARBA00022692"/>
    </source>
</evidence>
<evidence type="ECO:0000256" key="5">
    <source>
        <dbReference type="ARBA" id="ARBA00022989"/>
    </source>
</evidence>
<feature type="transmembrane region" description="Helical" evidence="7">
    <location>
        <begin position="12"/>
        <end position="33"/>
    </location>
</feature>
<keyword evidence="6 7" id="KW-0472">Membrane</keyword>
<dbReference type="InterPro" id="IPR050809">
    <property type="entry name" value="UgpAE/MalFG_permease"/>
</dbReference>
<evidence type="ECO:0000256" key="6">
    <source>
        <dbReference type="ARBA" id="ARBA00023136"/>
    </source>
</evidence>
<comment type="caution">
    <text evidence="9">The sequence shown here is derived from an EMBL/GenBank/DDBJ whole genome shotgun (WGS) entry which is preliminary data.</text>
</comment>
<feature type="transmembrane region" description="Helical" evidence="7">
    <location>
        <begin position="72"/>
        <end position="92"/>
    </location>
</feature>
<dbReference type="RefSeq" id="WP_227616074.1">
    <property type="nucleotide sequence ID" value="NZ_JAJEPR010000038.1"/>
</dbReference>
<feature type="domain" description="ABC transmembrane type-1" evidence="8">
    <location>
        <begin position="66"/>
        <end position="285"/>
    </location>
</feature>
<evidence type="ECO:0000256" key="2">
    <source>
        <dbReference type="ARBA" id="ARBA00022448"/>
    </source>
</evidence>
<dbReference type="Proteomes" id="UP001197875">
    <property type="component" value="Unassembled WGS sequence"/>
</dbReference>
<keyword evidence="3" id="KW-1003">Cell membrane</keyword>
<sequence length="295" mass="33618">MEKKRAKWGLIFCLPFILTFLVFQLYPIIYSFYLSLTFQENSRNFVFVGFDNYKDLINDKTFWKSVGNTWKIWLMNFIPQLIFGLVLAILLTQYKIKGAGFFRAVFYLPNLITVASMGVLFLALFDWQTGSVNNALVDLAILKEKVNWMSSPSFAQGITAFIQWLMWFGYSSILLTAGIAAIPEEVIESSVIDGANAWKRLTKITLPLLKPTMLYVMVTSLIGGMQIFDIPMTLTKGSGEPSKSLMTMVLYLYNMAFKNNDLPYGATISYGIFVIIIFFSLIFFKVIYGKEEKSA</sequence>
<protein>
    <submittedName>
        <fullName evidence="9">Sugar ABC transporter permease</fullName>
    </submittedName>
</protein>
<organism evidence="9 10">
    <name type="scientific">Fusicatenibacter faecihominis</name>
    <dbReference type="NCBI Taxonomy" id="2881276"/>
    <lineage>
        <taxon>Bacteria</taxon>
        <taxon>Bacillati</taxon>
        <taxon>Bacillota</taxon>
        <taxon>Clostridia</taxon>
        <taxon>Lachnospirales</taxon>
        <taxon>Lachnospiraceae</taxon>
        <taxon>Fusicatenibacter</taxon>
    </lineage>
</organism>
<dbReference type="GO" id="GO:0055085">
    <property type="term" value="P:transmembrane transport"/>
    <property type="evidence" value="ECO:0007669"/>
    <property type="project" value="InterPro"/>
</dbReference>
<evidence type="ECO:0000313" key="10">
    <source>
        <dbReference type="Proteomes" id="UP001197875"/>
    </source>
</evidence>
<dbReference type="EMBL" id="JAJEPR010000038">
    <property type="protein sequence ID" value="MCC2191104.1"/>
    <property type="molecule type" value="Genomic_DNA"/>
</dbReference>
<evidence type="ECO:0000256" key="1">
    <source>
        <dbReference type="ARBA" id="ARBA00004651"/>
    </source>
</evidence>
<proteinExistence type="inferred from homology"/>
<dbReference type="InterPro" id="IPR000515">
    <property type="entry name" value="MetI-like"/>
</dbReference>
<dbReference type="InterPro" id="IPR035906">
    <property type="entry name" value="MetI-like_sf"/>
</dbReference>
<evidence type="ECO:0000256" key="3">
    <source>
        <dbReference type="ARBA" id="ARBA00022475"/>
    </source>
</evidence>
<dbReference type="PANTHER" id="PTHR43227:SF11">
    <property type="entry name" value="BLL4140 PROTEIN"/>
    <property type="match status" value="1"/>
</dbReference>
<comment type="similarity">
    <text evidence="7">Belongs to the binding-protein-dependent transport system permease family.</text>
</comment>
<dbReference type="SUPFAM" id="SSF161098">
    <property type="entry name" value="MetI-like"/>
    <property type="match status" value="1"/>
</dbReference>
<keyword evidence="10" id="KW-1185">Reference proteome</keyword>
<accession>A0AAE3DV74</accession>
<dbReference type="PROSITE" id="PS50928">
    <property type="entry name" value="ABC_TM1"/>
    <property type="match status" value="1"/>
</dbReference>
<evidence type="ECO:0000259" key="8">
    <source>
        <dbReference type="PROSITE" id="PS50928"/>
    </source>
</evidence>
<dbReference type="GO" id="GO:0005886">
    <property type="term" value="C:plasma membrane"/>
    <property type="evidence" value="ECO:0007669"/>
    <property type="project" value="UniProtKB-SubCell"/>
</dbReference>
<feature type="transmembrane region" description="Helical" evidence="7">
    <location>
        <begin position="268"/>
        <end position="288"/>
    </location>
</feature>
<evidence type="ECO:0000256" key="7">
    <source>
        <dbReference type="RuleBase" id="RU363032"/>
    </source>
</evidence>
<dbReference type="Pfam" id="PF00528">
    <property type="entry name" value="BPD_transp_1"/>
    <property type="match status" value="1"/>
</dbReference>
<dbReference type="Gene3D" id="1.10.3720.10">
    <property type="entry name" value="MetI-like"/>
    <property type="match status" value="1"/>
</dbReference>